<evidence type="ECO:0000259" key="5">
    <source>
        <dbReference type="PROSITE" id="PS51078"/>
    </source>
</evidence>
<dbReference type="Proteomes" id="UP000247811">
    <property type="component" value="Unassembled WGS sequence"/>
</dbReference>
<dbReference type="AlphaFoldDB" id="A0A318H2K6"/>
<dbReference type="Pfam" id="PF09339">
    <property type="entry name" value="HTH_IclR"/>
    <property type="match status" value="1"/>
</dbReference>
<name>A0A318H2K6_9BURK</name>
<dbReference type="InterPro" id="IPR014757">
    <property type="entry name" value="Tscrpt_reg_IclR_C"/>
</dbReference>
<dbReference type="PANTHER" id="PTHR30136:SF24">
    <property type="entry name" value="HTH-TYPE TRANSCRIPTIONAL REPRESSOR ALLR"/>
    <property type="match status" value="1"/>
</dbReference>
<dbReference type="Gene3D" id="1.10.10.10">
    <property type="entry name" value="Winged helix-like DNA-binding domain superfamily/Winged helix DNA-binding domain"/>
    <property type="match status" value="1"/>
</dbReference>
<evidence type="ECO:0000313" key="6">
    <source>
        <dbReference type="EMBL" id="PXW97560.1"/>
    </source>
</evidence>
<feature type="domain" description="IclR-ED" evidence="5">
    <location>
        <begin position="78"/>
        <end position="261"/>
    </location>
</feature>
<keyword evidence="3" id="KW-0804">Transcription</keyword>
<dbReference type="InterPro" id="IPR005471">
    <property type="entry name" value="Tscrpt_reg_IclR_N"/>
</dbReference>
<accession>A0A318H2K6</accession>
<evidence type="ECO:0000256" key="3">
    <source>
        <dbReference type="ARBA" id="ARBA00023163"/>
    </source>
</evidence>
<dbReference type="InterPro" id="IPR029016">
    <property type="entry name" value="GAF-like_dom_sf"/>
</dbReference>
<dbReference type="GO" id="GO:0003700">
    <property type="term" value="F:DNA-binding transcription factor activity"/>
    <property type="evidence" value="ECO:0007669"/>
    <property type="project" value="TreeGrafter"/>
</dbReference>
<dbReference type="SUPFAM" id="SSF46785">
    <property type="entry name" value="Winged helix' DNA-binding domain"/>
    <property type="match status" value="1"/>
</dbReference>
<dbReference type="SMART" id="SM00346">
    <property type="entry name" value="HTH_ICLR"/>
    <property type="match status" value="1"/>
</dbReference>
<evidence type="ECO:0000313" key="7">
    <source>
        <dbReference type="Proteomes" id="UP000247811"/>
    </source>
</evidence>
<dbReference type="GO" id="GO:0003677">
    <property type="term" value="F:DNA binding"/>
    <property type="evidence" value="ECO:0007669"/>
    <property type="project" value="UniProtKB-KW"/>
</dbReference>
<dbReference type="EMBL" id="QJJS01000004">
    <property type="protein sequence ID" value="PXW97560.1"/>
    <property type="molecule type" value="Genomic_DNA"/>
</dbReference>
<reference evidence="6 7" key="1">
    <citation type="submission" date="2018-05" db="EMBL/GenBank/DDBJ databases">
        <title>Genomic Encyclopedia of Type Strains, Phase IV (KMG-IV): sequencing the most valuable type-strain genomes for metagenomic binning, comparative biology and taxonomic classification.</title>
        <authorList>
            <person name="Goeker M."/>
        </authorList>
    </citation>
    <scope>NUCLEOTIDE SEQUENCE [LARGE SCALE GENOMIC DNA]</scope>
    <source>
        <strain evidence="6 7">DSM 566</strain>
    </source>
</reference>
<dbReference type="PANTHER" id="PTHR30136">
    <property type="entry name" value="HELIX-TURN-HELIX TRANSCRIPTIONAL REGULATOR, ICLR FAMILY"/>
    <property type="match status" value="1"/>
</dbReference>
<dbReference type="InterPro" id="IPR050707">
    <property type="entry name" value="HTH_MetabolicPath_Reg"/>
</dbReference>
<sequence>MLGYFFMAQTSSDGTAALDKALDVLDAIGSAPQGLGQAELGTRLQLPRTTLYRLLATLVARGLVRRDPLRRVYRLGFRCVEYARAAYTMPDLVAAAGLELRGLRDLTGETSYLAVLDGREVLSLERCDGAHAHRSASALGERKPLHCTSQGKAILSALPEAEREALVKDLPLPAVTPRSITERRRLMAELRLTATRGYALDDEEIVPGVRCVGAPVVDPQGQVRGAISVAGPAFRLTLERLELLGSEVAQAARRIGAQLGSSPAPSPAAGDSLVHVVPGGWALRGAYPAWNASTRQLWWADTLAPAVHVVDGLGGPRESDRVVASLDSPIDAMLLLPLPQATAHGLADTAGGVLVSTQSGGWWQVGPDGGVTALAGWPRRRFSAVCADAQGQVWACVPDGERWRLAPLAGDEGSPHGWHLPEPATALAWQADGRRLVAVAPESGTLYTLTPGSATVRRLATVPKGSGRLLGLALDADGGAWCALKGGWSVARFAPDGSLDRVIGLPVPCPTGVALGGPAEAPLLCVPTAREGLSSEVLGNAPGSGRLLVVGLAAGGPQG</sequence>
<evidence type="ECO:0000256" key="2">
    <source>
        <dbReference type="ARBA" id="ARBA00023125"/>
    </source>
</evidence>
<protein>
    <submittedName>
        <fullName evidence="6">IclR family transcriptional regulator</fullName>
    </submittedName>
</protein>
<dbReference type="InterPro" id="IPR036390">
    <property type="entry name" value="WH_DNA-bd_sf"/>
</dbReference>
<keyword evidence="2" id="KW-0238">DNA-binding</keyword>
<organism evidence="6 7">
    <name type="scientific">Sphaerotilus hippei</name>
    <dbReference type="NCBI Taxonomy" id="744406"/>
    <lineage>
        <taxon>Bacteria</taxon>
        <taxon>Pseudomonadati</taxon>
        <taxon>Pseudomonadota</taxon>
        <taxon>Betaproteobacteria</taxon>
        <taxon>Burkholderiales</taxon>
        <taxon>Sphaerotilaceae</taxon>
        <taxon>Sphaerotilus</taxon>
    </lineage>
</organism>
<keyword evidence="7" id="KW-1185">Reference proteome</keyword>
<dbReference type="Gene3D" id="2.120.10.30">
    <property type="entry name" value="TolB, C-terminal domain"/>
    <property type="match status" value="1"/>
</dbReference>
<evidence type="ECO:0000259" key="4">
    <source>
        <dbReference type="PROSITE" id="PS51077"/>
    </source>
</evidence>
<dbReference type="Pfam" id="PF08450">
    <property type="entry name" value="SGL"/>
    <property type="match status" value="1"/>
</dbReference>
<dbReference type="PROSITE" id="PS51077">
    <property type="entry name" value="HTH_ICLR"/>
    <property type="match status" value="1"/>
</dbReference>
<dbReference type="Gene3D" id="3.30.450.40">
    <property type="match status" value="1"/>
</dbReference>
<dbReference type="InterPro" id="IPR036388">
    <property type="entry name" value="WH-like_DNA-bd_sf"/>
</dbReference>
<gene>
    <name evidence="6" type="ORF">C7444_104162</name>
</gene>
<dbReference type="SUPFAM" id="SSF55781">
    <property type="entry name" value="GAF domain-like"/>
    <property type="match status" value="1"/>
</dbReference>
<dbReference type="Pfam" id="PF01614">
    <property type="entry name" value="IclR_C"/>
    <property type="match status" value="1"/>
</dbReference>
<comment type="caution">
    <text evidence="6">The sequence shown here is derived from an EMBL/GenBank/DDBJ whole genome shotgun (WGS) entry which is preliminary data.</text>
</comment>
<keyword evidence="1" id="KW-0805">Transcription regulation</keyword>
<dbReference type="InterPro" id="IPR013658">
    <property type="entry name" value="SGL"/>
</dbReference>
<proteinExistence type="predicted"/>
<dbReference type="InterPro" id="IPR011042">
    <property type="entry name" value="6-blade_b-propeller_TolB-like"/>
</dbReference>
<evidence type="ECO:0000256" key="1">
    <source>
        <dbReference type="ARBA" id="ARBA00023015"/>
    </source>
</evidence>
<feature type="domain" description="HTH iclR-type" evidence="4">
    <location>
        <begin position="15"/>
        <end position="77"/>
    </location>
</feature>
<dbReference type="SUPFAM" id="SSF63829">
    <property type="entry name" value="Calcium-dependent phosphotriesterase"/>
    <property type="match status" value="1"/>
</dbReference>
<dbReference type="PROSITE" id="PS51078">
    <property type="entry name" value="ICLR_ED"/>
    <property type="match status" value="1"/>
</dbReference>
<dbReference type="GO" id="GO:0045892">
    <property type="term" value="P:negative regulation of DNA-templated transcription"/>
    <property type="evidence" value="ECO:0007669"/>
    <property type="project" value="TreeGrafter"/>
</dbReference>